<evidence type="ECO:0000256" key="4">
    <source>
        <dbReference type="SAM" id="MobiDB-lite"/>
    </source>
</evidence>
<keyword evidence="3" id="KW-0677">Repeat</keyword>
<name>A0A9W9LLH7_9EURO</name>
<dbReference type="GO" id="GO:0006913">
    <property type="term" value="P:nucleocytoplasmic transport"/>
    <property type="evidence" value="ECO:0007669"/>
    <property type="project" value="TreeGrafter"/>
</dbReference>
<comment type="caution">
    <text evidence="5">The sequence shown here is derived from an EMBL/GenBank/DDBJ whole genome shotgun (WGS) entry which is preliminary data.</text>
</comment>
<protein>
    <submittedName>
        <fullName evidence="5">Ran GTPase-activating protein 1</fullName>
    </submittedName>
</protein>
<keyword evidence="2" id="KW-0433">Leucine-rich repeat</keyword>
<evidence type="ECO:0000256" key="3">
    <source>
        <dbReference type="ARBA" id="ARBA00022737"/>
    </source>
</evidence>
<evidence type="ECO:0000313" key="5">
    <source>
        <dbReference type="EMBL" id="KAJ5162275.1"/>
    </source>
</evidence>
<dbReference type="EMBL" id="JAPQKO010000005">
    <property type="protein sequence ID" value="KAJ5162275.1"/>
    <property type="molecule type" value="Genomic_DNA"/>
</dbReference>
<keyword evidence="6" id="KW-1185">Reference proteome</keyword>
<dbReference type="GO" id="GO:0048471">
    <property type="term" value="C:perinuclear region of cytoplasm"/>
    <property type="evidence" value="ECO:0007669"/>
    <property type="project" value="TreeGrafter"/>
</dbReference>
<evidence type="ECO:0000313" key="6">
    <source>
        <dbReference type="Proteomes" id="UP001146351"/>
    </source>
</evidence>
<reference evidence="5" key="1">
    <citation type="submission" date="2022-11" db="EMBL/GenBank/DDBJ databases">
        <authorList>
            <person name="Petersen C."/>
        </authorList>
    </citation>
    <scope>NUCLEOTIDE SEQUENCE</scope>
    <source>
        <strain evidence="5">IBT 21917</strain>
    </source>
</reference>
<feature type="compositionally biased region" description="Basic and acidic residues" evidence="4">
    <location>
        <begin position="385"/>
        <end position="410"/>
    </location>
</feature>
<organism evidence="5 6">
    <name type="scientific">Penicillium capsulatum</name>
    <dbReference type="NCBI Taxonomy" id="69766"/>
    <lineage>
        <taxon>Eukaryota</taxon>
        <taxon>Fungi</taxon>
        <taxon>Dikarya</taxon>
        <taxon>Ascomycota</taxon>
        <taxon>Pezizomycotina</taxon>
        <taxon>Eurotiomycetes</taxon>
        <taxon>Eurotiomycetidae</taxon>
        <taxon>Eurotiales</taxon>
        <taxon>Aspergillaceae</taxon>
        <taxon>Penicillium</taxon>
    </lineage>
</organism>
<evidence type="ECO:0000256" key="1">
    <source>
        <dbReference type="ARBA" id="ARBA00022468"/>
    </source>
</evidence>
<accession>A0A9W9LLH7</accession>
<dbReference type="AlphaFoldDB" id="A0A9W9LLH7"/>
<dbReference type="SMART" id="SM00368">
    <property type="entry name" value="LRR_RI"/>
    <property type="match status" value="6"/>
</dbReference>
<evidence type="ECO:0000256" key="2">
    <source>
        <dbReference type="ARBA" id="ARBA00022614"/>
    </source>
</evidence>
<dbReference type="InterPro" id="IPR001611">
    <property type="entry name" value="Leu-rich_rpt"/>
</dbReference>
<dbReference type="CDD" id="cd00116">
    <property type="entry name" value="LRR_RI"/>
    <property type="match status" value="1"/>
</dbReference>
<reference evidence="5" key="2">
    <citation type="journal article" date="2023" name="IMA Fungus">
        <title>Comparative genomic study of the Penicillium genus elucidates a diverse pangenome and 15 lateral gene transfer events.</title>
        <authorList>
            <person name="Petersen C."/>
            <person name="Sorensen T."/>
            <person name="Nielsen M.R."/>
            <person name="Sondergaard T.E."/>
            <person name="Sorensen J.L."/>
            <person name="Fitzpatrick D.A."/>
            <person name="Frisvad J.C."/>
            <person name="Nielsen K.L."/>
        </authorList>
    </citation>
    <scope>NUCLEOTIDE SEQUENCE</scope>
    <source>
        <strain evidence="5">IBT 21917</strain>
    </source>
</reference>
<dbReference type="GO" id="GO:0031267">
    <property type="term" value="F:small GTPase binding"/>
    <property type="evidence" value="ECO:0007669"/>
    <property type="project" value="TreeGrafter"/>
</dbReference>
<dbReference type="InterPro" id="IPR027038">
    <property type="entry name" value="RanGap"/>
</dbReference>
<dbReference type="GO" id="GO:0005096">
    <property type="term" value="F:GTPase activator activity"/>
    <property type="evidence" value="ECO:0007669"/>
    <property type="project" value="UniProtKB-KW"/>
</dbReference>
<dbReference type="GO" id="GO:0005829">
    <property type="term" value="C:cytosol"/>
    <property type="evidence" value="ECO:0007669"/>
    <property type="project" value="TreeGrafter"/>
</dbReference>
<dbReference type="Gene3D" id="3.80.10.10">
    <property type="entry name" value="Ribonuclease Inhibitor"/>
    <property type="match status" value="1"/>
</dbReference>
<dbReference type="PANTHER" id="PTHR24113">
    <property type="entry name" value="RAN GTPASE-ACTIVATING PROTEIN 1"/>
    <property type="match status" value="1"/>
</dbReference>
<dbReference type="OrthoDB" id="184583at2759"/>
<gene>
    <name evidence="5" type="ORF">N7492_007667</name>
</gene>
<sequence>MSLAPPKIFSLDGKGLKLDTAEEIDEHIKPLLETVDFTEIHFGGNTLGIGASERLAAALSTQKKLEVADLADIFTTRLLSEIPPALHALLNALLETPVHTVNLSDNAFGLNTQAPLVDFLSRHTPLRHLILNNNGLGPAAGTLVADALSKLAERKEEARKDGKEITLLESIVCGRNRLENGSMEAWARAYEKHAAGMKSVKMTQNGIRQEGITHLLKNGLRHASSLEVLDLQDNTFTIMASTALATVLAGWPALRELGVSDCLLSARGGVKVAQALAANKNQSIQTLRMQYNEIKAEGVKELVHAAKTALPSLRRVELNGNIFSDEDPNIADLRELLEARQDEHGSKFDKEDTWGVDELDELEEEDSEEEEEEAGEEEEEEEEAKAEKDLKDTERAEEEKVAQKSDKDVDALADVLGKTGL</sequence>
<dbReference type="Pfam" id="PF13516">
    <property type="entry name" value="LRR_6"/>
    <property type="match status" value="1"/>
</dbReference>
<keyword evidence="1" id="KW-0343">GTPase activation</keyword>
<proteinExistence type="predicted"/>
<dbReference type="SUPFAM" id="SSF52047">
    <property type="entry name" value="RNI-like"/>
    <property type="match status" value="1"/>
</dbReference>
<feature type="compositionally biased region" description="Acidic residues" evidence="4">
    <location>
        <begin position="354"/>
        <end position="384"/>
    </location>
</feature>
<feature type="region of interest" description="Disordered" evidence="4">
    <location>
        <begin position="342"/>
        <end position="421"/>
    </location>
</feature>
<dbReference type="Proteomes" id="UP001146351">
    <property type="component" value="Unassembled WGS sequence"/>
</dbReference>
<feature type="compositionally biased region" description="Basic and acidic residues" evidence="4">
    <location>
        <begin position="342"/>
        <end position="353"/>
    </location>
</feature>
<dbReference type="PANTHER" id="PTHR24113:SF12">
    <property type="entry name" value="RAN GTPASE-ACTIVATING PROTEIN 1"/>
    <property type="match status" value="1"/>
</dbReference>
<dbReference type="GO" id="GO:0005634">
    <property type="term" value="C:nucleus"/>
    <property type="evidence" value="ECO:0007669"/>
    <property type="project" value="TreeGrafter"/>
</dbReference>
<dbReference type="InterPro" id="IPR032675">
    <property type="entry name" value="LRR_dom_sf"/>
</dbReference>